<feature type="compositionally biased region" description="Low complexity" evidence="1">
    <location>
        <begin position="102"/>
        <end position="118"/>
    </location>
</feature>
<sequence>MSSVQATQSDRSVDQLSAKNFRRLSAFVSSYSGIKMPPGKQTMLEGRLRRRLRATGFQSLDAYCTYLFEKGGIETRSSRSGTPRCPARRSPRPSPPCRPSPRRSASSRRSPARPTFWR</sequence>
<dbReference type="Gene3D" id="1.10.155.10">
    <property type="entry name" value="Chemotaxis receptor methyltransferase CheR, N-terminal domain"/>
    <property type="match status" value="1"/>
</dbReference>
<dbReference type="RefSeq" id="WP_288197095.1">
    <property type="nucleotide sequence ID" value="NZ_LT608334.1"/>
</dbReference>
<protein>
    <recommendedName>
        <fullName evidence="2">Chemotaxis receptor methyltransferase CheR N-terminal domain-containing protein</fullName>
    </recommendedName>
</protein>
<gene>
    <name evidence="3" type="ORF">KL86PLE_40940</name>
</gene>
<dbReference type="Pfam" id="PF03705">
    <property type="entry name" value="CheR_N"/>
    <property type="match status" value="1"/>
</dbReference>
<evidence type="ECO:0000259" key="2">
    <source>
        <dbReference type="Pfam" id="PF03705"/>
    </source>
</evidence>
<dbReference type="SUPFAM" id="SSF47757">
    <property type="entry name" value="Chemotaxis receptor methyltransferase CheR, N-terminal domain"/>
    <property type="match status" value="1"/>
</dbReference>
<proteinExistence type="predicted"/>
<feature type="region of interest" description="Disordered" evidence="1">
    <location>
        <begin position="74"/>
        <end position="118"/>
    </location>
</feature>
<reference evidence="3" key="1">
    <citation type="submission" date="2016-08" db="EMBL/GenBank/DDBJ databases">
        <authorList>
            <person name="Seilhamer J.J."/>
        </authorList>
    </citation>
    <scope>NUCLEOTIDE SEQUENCE</scope>
    <source>
        <strain evidence="3">86</strain>
    </source>
</reference>
<evidence type="ECO:0000256" key="1">
    <source>
        <dbReference type="SAM" id="MobiDB-lite"/>
    </source>
</evidence>
<dbReference type="InterPro" id="IPR036804">
    <property type="entry name" value="CheR_N_sf"/>
</dbReference>
<organism evidence="3">
    <name type="scientific">uncultured Pleomorphomonas sp</name>
    <dbReference type="NCBI Taxonomy" id="442121"/>
    <lineage>
        <taxon>Bacteria</taxon>
        <taxon>Pseudomonadati</taxon>
        <taxon>Pseudomonadota</taxon>
        <taxon>Alphaproteobacteria</taxon>
        <taxon>Hyphomicrobiales</taxon>
        <taxon>Pleomorphomonadaceae</taxon>
        <taxon>Pleomorphomonas</taxon>
        <taxon>environmental samples</taxon>
    </lineage>
</organism>
<dbReference type="AlphaFoldDB" id="A0A212LHV1"/>
<feature type="domain" description="Chemotaxis receptor methyltransferase CheR N-terminal" evidence="2">
    <location>
        <begin position="20"/>
        <end position="68"/>
    </location>
</feature>
<accession>A0A212LHV1</accession>
<dbReference type="EMBL" id="FMJD01000008">
    <property type="protein sequence ID" value="SCM77134.1"/>
    <property type="molecule type" value="Genomic_DNA"/>
</dbReference>
<dbReference type="InterPro" id="IPR022641">
    <property type="entry name" value="CheR_N"/>
</dbReference>
<name>A0A212LHV1_9HYPH</name>
<evidence type="ECO:0000313" key="3">
    <source>
        <dbReference type="EMBL" id="SCM77134.1"/>
    </source>
</evidence>